<evidence type="ECO:0000256" key="1">
    <source>
        <dbReference type="SAM" id="MobiDB-lite"/>
    </source>
</evidence>
<feature type="region of interest" description="Disordered" evidence="1">
    <location>
        <begin position="148"/>
        <end position="188"/>
    </location>
</feature>
<gene>
    <name evidence="2" type="ORF">B0T11DRAFT_28631</name>
</gene>
<name>A0A8K0TWK9_9PEZI</name>
<proteinExistence type="predicted"/>
<dbReference type="EMBL" id="JAGPXD010000001">
    <property type="protein sequence ID" value="KAH7377173.1"/>
    <property type="molecule type" value="Genomic_DNA"/>
</dbReference>
<evidence type="ECO:0000313" key="3">
    <source>
        <dbReference type="Proteomes" id="UP000813385"/>
    </source>
</evidence>
<keyword evidence="3" id="KW-1185">Reference proteome</keyword>
<feature type="compositionally biased region" description="Polar residues" evidence="1">
    <location>
        <begin position="149"/>
        <end position="164"/>
    </location>
</feature>
<accession>A0A8K0TWK9</accession>
<organism evidence="2 3">
    <name type="scientific">Plectosphaerella cucumerina</name>
    <dbReference type="NCBI Taxonomy" id="40658"/>
    <lineage>
        <taxon>Eukaryota</taxon>
        <taxon>Fungi</taxon>
        <taxon>Dikarya</taxon>
        <taxon>Ascomycota</taxon>
        <taxon>Pezizomycotina</taxon>
        <taxon>Sordariomycetes</taxon>
        <taxon>Hypocreomycetidae</taxon>
        <taxon>Glomerellales</taxon>
        <taxon>Plectosphaerellaceae</taxon>
        <taxon>Plectosphaerella</taxon>
    </lineage>
</organism>
<reference evidence="2" key="1">
    <citation type="journal article" date="2021" name="Nat. Commun.">
        <title>Genetic determinants of endophytism in the Arabidopsis root mycobiome.</title>
        <authorList>
            <person name="Mesny F."/>
            <person name="Miyauchi S."/>
            <person name="Thiergart T."/>
            <person name="Pickel B."/>
            <person name="Atanasova L."/>
            <person name="Karlsson M."/>
            <person name="Huettel B."/>
            <person name="Barry K.W."/>
            <person name="Haridas S."/>
            <person name="Chen C."/>
            <person name="Bauer D."/>
            <person name="Andreopoulos W."/>
            <person name="Pangilinan J."/>
            <person name="LaButti K."/>
            <person name="Riley R."/>
            <person name="Lipzen A."/>
            <person name="Clum A."/>
            <person name="Drula E."/>
            <person name="Henrissat B."/>
            <person name="Kohler A."/>
            <person name="Grigoriev I.V."/>
            <person name="Martin F.M."/>
            <person name="Hacquard S."/>
        </authorList>
    </citation>
    <scope>NUCLEOTIDE SEQUENCE</scope>
    <source>
        <strain evidence="2">MPI-CAGE-AT-0016</strain>
    </source>
</reference>
<sequence>MTDPHRLEVCRGNVRRTPVGTFLIPRRDAANGRQGVSLRKVITPAWRRWNRPDAGVRLDGRVRRHALIRPQTCCSDYVRHLQDVWTAPWAEYKYGEGRVLVSAVGHLLAITLSTLASLVCNIYLRPCGSGNGCPVAATEREMTFGLRKANQTAASLEQSPSRSGPPSDAEIEGPHRPNAYGTNKPQSLHEDIQSTGATYFLIGMSGNVTLKTLDGEPDGCATFIHVMNPREGPAFDDVSRVLKDGGKFQISVVTDDDCSPILLRRSDPGNGLILHTPTCLLVTSELLKTFTTSPRVQTVRQLTVHMEALLRSGKTPYLYDIQSVVGRNQSQLAWLGVFTLPAGWREAHGCGFGPERWDFGWAVSVVPNDRRLCW</sequence>
<dbReference type="AlphaFoldDB" id="A0A8K0TWK9"/>
<dbReference type="Proteomes" id="UP000813385">
    <property type="component" value="Unassembled WGS sequence"/>
</dbReference>
<evidence type="ECO:0000313" key="2">
    <source>
        <dbReference type="EMBL" id="KAH7377173.1"/>
    </source>
</evidence>
<comment type="caution">
    <text evidence="2">The sequence shown here is derived from an EMBL/GenBank/DDBJ whole genome shotgun (WGS) entry which is preliminary data.</text>
</comment>
<protein>
    <submittedName>
        <fullName evidence="2">Uncharacterized protein</fullName>
    </submittedName>
</protein>